<keyword evidence="38 60" id="KW-1133">Transmembrane helix</keyword>
<feature type="domain" description="N7-MTase" evidence="79">
    <location>
        <begin position="6022"/>
        <end position="6253"/>
    </location>
</feature>
<dbReference type="CDD" id="cd21167">
    <property type="entry name" value="M_alpha_beta_cv_Nsp15-like"/>
    <property type="match status" value="1"/>
</dbReference>
<evidence type="ECO:0000256" key="48">
    <source>
        <dbReference type="ARBA" id="ARBA00029611"/>
    </source>
</evidence>
<evidence type="ECO:0000256" key="7">
    <source>
        <dbReference type="ARBA" id="ARBA00008087"/>
    </source>
</evidence>
<evidence type="ECO:0000256" key="16">
    <source>
        <dbReference type="ARBA" id="ARBA00022692"/>
    </source>
</evidence>
<keyword evidence="13" id="KW-1130">Modulation of host ubiquitin pathway by virus</keyword>
<dbReference type="GO" id="GO:0033644">
    <property type="term" value="C:host cell membrane"/>
    <property type="evidence" value="ECO:0007669"/>
    <property type="project" value="UniProtKB-SubCell"/>
</dbReference>
<feature type="transmembrane region" description="Helical" evidence="60">
    <location>
        <begin position="3411"/>
        <end position="3430"/>
    </location>
</feature>
<keyword evidence="43" id="KW-1095">Inhibition of host ISG15 by virus</keyword>
<evidence type="ECO:0000256" key="14">
    <source>
        <dbReference type="ARBA" id="ARBA00022670"/>
    </source>
</evidence>
<dbReference type="InterPro" id="IPR043178">
    <property type="entry name" value="PLpro_thumb_sf_CoV"/>
</dbReference>
<dbReference type="InterPro" id="IPR043610">
    <property type="entry name" value="NSP6_CoV"/>
</dbReference>
<dbReference type="GO" id="GO:0019082">
    <property type="term" value="P:viral protein processing"/>
    <property type="evidence" value="ECO:0007669"/>
    <property type="project" value="InterPro"/>
</dbReference>
<dbReference type="CDD" id="cd21473">
    <property type="entry name" value="cv_Nsp4_TM"/>
    <property type="match status" value="1"/>
</dbReference>
<keyword evidence="11" id="KW-0489">Methyltransferase</keyword>
<dbReference type="GO" id="GO:0008270">
    <property type="term" value="F:zinc ion binding"/>
    <property type="evidence" value="ECO:0007669"/>
    <property type="project" value="UniProtKB-KW"/>
</dbReference>
<dbReference type="Pfam" id="PF16251">
    <property type="entry name" value="bCoV_NAB"/>
    <property type="match status" value="1"/>
</dbReference>
<dbReference type="InterPro" id="IPR001205">
    <property type="entry name" value="RNA-dir_pol_C"/>
</dbReference>
<dbReference type="SUPFAM" id="SSF159936">
    <property type="entry name" value="NSP3A-like"/>
    <property type="match status" value="1"/>
</dbReference>
<feature type="domain" description="Ubiquitin-like" evidence="69">
    <location>
        <begin position="1383"/>
        <end position="1438"/>
    </location>
</feature>
<dbReference type="InterPro" id="IPR037230">
    <property type="entry name" value="NSP8_sf_CoV"/>
</dbReference>
<feature type="active site" evidence="57">
    <location>
        <position position="5813"/>
    </location>
</feature>
<dbReference type="PROSITE" id="PS51960">
    <property type="entry name" value="COV_NSP15_NTD"/>
    <property type="match status" value="1"/>
</dbReference>
<dbReference type="CDD" id="cd21689">
    <property type="entry name" value="stalk_CoV_Nsp13-like"/>
    <property type="match status" value="1"/>
</dbReference>
<dbReference type="InterPro" id="IPR002589">
    <property type="entry name" value="Macro_dom"/>
</dbReference>
<feature type="transmembrane region" description="Helical" evidence="60">
    <location>
        <begin position="3473"/>
        <end position="3495"/>
    </location>
</feature>
<comment type="catalytic activity">
    <reaction evidence="47">
        <text>uridylyl-uridylyl-ribonucleotide-RNA = a 3'-end uridylyl-2',3'-cyclophospho-uridine-RNA + a 5'-end dephospho-ribonucleoside-RNA</text>
        <dbReference type="Rhea" id="RHEA:67732"/>
        <dbReference type="Rhea" id="RHEA-COMP:13936"/>
        <dbReference type="Rhea" id="RHEA-COMP:17334"/>
        <dbReference type="Rhea" id="RHEA-COMP:17335"/>
        <dbReference type="ChEBI" id="CHEBI:138284"/>
        <dbReference type="ChEBI" id="CHEBI:173079"/>
        <dbReference type="ChEBI" id="CHEBI:173080"/>
    </reaction>
</comment>
<dbReference type="InterPro" id="IPR036333">
    <property type="entry name" value="NSP10_sf_CoV"/>
</dbReference>
<evidence type="ECO:0000256" key="33">
    <source>
        <dbReference type="ARBA" id="ARBA00022863"/>
    </source>
</evidence>
<dbReference type="Pfam" id="PF09401">
    <property type="entry name" value="CoV_NSP10"/>
    <property type="match status" value="1"/>
</dbReference>
<dbReference type="InterPro" id="IPR038400">
    <property type="entry name" value="NSP3_SUD-M_sf_bCoV"/>
</dbReference>
<evidence type="ECO:0000259" key="69">
    <source>
        <dbReference type="PROSITE" id="PS51944"/>
    </source>
</evidence>
<keyword evidence="17" id="KW-0548">Nucleotidyltransferase</keyword>
<comment type="function">
    <text evidence="51">RNA-directed RNA polymerase that catalyzes the transcription of viral genomic and subgenomic RNAs. Acts in complex with nsp7 and nsp8 to transcribe both the minus and positive strands of genomic RNA. The kinase-like NiRAN domain of NSP12 attaches one or more nucleotides to the amino terminus of NSP9, forming a covalent RNA-protein intermediate that serves as transcription/replication primer. Subgenomic RNAs (sgRNAs) are formed by discontinuous transcription: The polymerase has the ability to pause at transcription-regulating sequences (TRS) and jump to the leader TRS, resulting in a major deletion. This creates a series of subgenomic RNAs that are replicated, transcribed and translated. In addition, Nsp12 is a subunit of the viral RNA capping enzyme that catalyzes the RNA guanylyltransferase reaction for genomic and sub-genomic RNAs. Subsequently, the NiRAN domain transfers RNA to GDP, and forms the core cap structure GpppA-RNA.</text>
</comment>
<dbReference type="InterPro" id="IPR046435">
    <property type="entry name" value="N7_MTase_CoV"/>
</dbReference>
<keyword evidence="23 58" id="KW-0255">Endonuclease</keyword>
<dbReference type="SUPFAM" id="SSF143076">
    <property type="entry name" value="Coronavirus NSP8-like"/>
    <property type="match status" value="1"/>
</dbReference>
<dbReference type="Pfam" id="PF16348">
    <property type="entry name" value="CoV_NSP4_C"/>
    <property type="match status" value="1"/>
</dbReference>
<dbReference type="GO" id="GO:0004482">
    <property type="term" value="F:mRNA 5'-cap (guanine-N7-)-methyltransferase activity"/>
    <property type="evidence" value="ECO:0007669"/>
    <property type="project" value="InterPro"/>
</dbReference>
<dbReference type="GO" id="GO:0085034">
    <property type="term" value="P:symbiont-mediated suppression of host NF-kappaB cascade"/>
    <property type="evidence" value="ECO:0007669"/>
    <property type="project" value="UniProtKB-KW"/>
</dbReference>
<dbReference type="CDD" id="cd21659">
    <property type="entry name" value="betaCoV_Nsp14"/>
    <property type="match status" value="1"/>
</dbReference>
<dbReference type="SUPFAM" id="SSF142877">
    <property type="entry name" value="EndoU-like"/>
    <property type="match status" value="1"/>
</dbReference>
<dbReference type="InterPro" id="IPR043502">
    <property type="entry name" value="DNA/RNA_pol_sf"/>
</dbReference>
<feature type="transmembrane region" description="Helical" evidence="60">
    <location>
        <begin position="3544"/>
        <end position="3566"/>
    </location>
</feature>
<evidence type="ECO:0000256" key="55">
    <source>
        <dbReference type="ARBA" id="ARBA00049042"/>
    </source>
</evidence>
<feature type="domain" description="ExoN/MTase coactivator" evidence="77">
    <location>
        <begin position="4053"/>
        <end position="4191"/>
    </location>
</feature>
<evidence type="ECO:0000259" key="88">
    <source>
        <dbReference type="PROSITE" id="PS51994"/>
    </source>
</evidence>
<feature type="domain" description="Nsp9 ssRNA-binding" evidence="76">
    <location>
        <begin position="3941"/>
        <end position="4052"/>
    </location>
</feature>
<evidence type="ECO:0000256" key="37">
    <source>
        <dbReference type="ARBA" id="ARBA00022953"/>
    </source>
</evidence>
<evidence type="ECO:0000256" key="29">
    <source>
        <dbReference type="ARBA" id="ARBA00022830"/>
    </source>
</evidence>
<keyword evidence="28" id="KW-0788">Thiol protease</keyword>
<dbReference type="SUPFAM" id="SSF52949">
    <property type="entry name" value="Macro domain-like"/>
    <property type="match status" value="1"/>
</dbReference>
<keyword evidence="15" id="KW-0808">Transferase</keyword>
<dbReference type="InterPro" id="IPR043613">
    <property type="entry name" value="CoV_NSP2_C"/>
</dbReference>
<dbReference type="PROSITE" id="PS51950">
    <property type="entry name" value="COV_NSP8"/>
    <property type="match status" value="1"/>
</dbReference>
<evidence type="ECO:0000259" key="65">
    <source>
        <dbReference type="PROSITE" id="PS51657"/>
    </source>
</evidence>
<feature type="transmembrane region" description="Helical" evidence="60">
    <location>
        <begin position="2880"/>
        <end position="2904"/>
    </location>
</feature>
<dbReference type="InterPro" id="IPR043477">
    <property type="entry name" value="Peptidase_C30_dom3_CoV"/>
</dbReference>
<dbReference type="PROSITE" id="PS51951">
    <property type="entry name" value="COV_NSP9_SSRNA_BD"/>
    <property type="match status" value="1"/>
</dbReference>
<evidence type="ECO:0000259" key="70">
    <source>
        <dbReference type="PROSITE" id="PS51945"/>
    </source>
</evidence>
<dbReference type="PROSITE" id="PS51442">
    <property type="entry name" value="M_PRO"/>
    <property type="match status" value="1"/>
</dbReference>
<dbReference type="InterPro" id="IPR009461">
    <property type="entry name" value="NSP16_CoV-like"/>
</dbReference>
<dbReference type="SUPFAM" id="SSF52540">
    <property type="entry name" value="P-loop containing nucleoside triphosphate hydrolases"/>
    <property type="match status" value="1"/>
</dbReference>
<evidence type="ECO:0000256" key="32">
    <source>
        <dbReference type="ARBA" id="ARBA00022840"/>
    </source>
</evidence>
<feature type="domain" description="Nsp4C" evidence="71">
    <location>
        <begin position="2968"/>
        <end position="3064"/>
    </location>
</feature>
<evidence type="ECO:0000259" key="74">
    <source>
        <dbReference type="PROSITE" id="PS51949"/>
    </source>
</evidence>
<evidence type="ECO:0000259" key="78">
    <source>
        <dbReference type="PROSITE" id="PS51953"/>
    </source>
</evidence>
<dbReference type="Pfam" id="PF11633">
    <property type="entry name" value="bCoV_SUD_M"/>
    <property type="match status" value="1"/>
</dbReference>
<keyword evidence="35" id="KW-1127">Modulation of host ubiquitin pathway by viral deubiquitinase</keyword>
<evidence type="ECO:0000259" key="61">
    <source>
        <dbReference type="PROSITE" id="PS51124"/>
    </source>
</evidence>
<dbReference type="InterPro" id="IPR044386">
    <property type="entry name" value="NSP2_HKU9-like"/>
</dbReference>
<keyword evidence="31 57" id="KW-0269">Exonuclease</keyword>
<dbReference type="Gene3D" id="6.10.140.2090">
    <property type="match status" value="1"/>
</dbReference>
<evidence type="ECO:0000256" key="24">
    <source>
        <dbReference type="ARBA" id="ARBA00022771"/>
    </source>
</evidence>
<evidence type="ECO:0000256" key="20">
    <source>
        <dbReference type="ARBA" id="ARBA00022737"/>
    </source>
</evidence>
<keyword evidence="36" id="KW-0694">RNA-binding</keyword>
<dbReference type="InterPro" id="IPR044371">
    <property type="entry name" value="Macro_X_NSP3-like"/>
</dbReference>
<dbReference type="CDD" id="cd21557">
    <property type="entry name" value="Macro_X_Nsp3-like"/>
    <property type="match status" value="1"/>
</dbReference>
<feature type="domain" description="Nsp15 N-terminal oligomerization" evidence="82">
    <location>
        <begin position="6254"/>
        <end position="6314"/>
    </location>
</feature>
<feature type="domain" description="Nsp12 RNA-dependent RNA polymerase" evidence="73">
    <location>
        <begin position="4556"/>
        <end position="5123"/>
    </location>
</feature>
<feature type="domain" description="Peptidase C16" evidence="61">
    <location>
        <begin position="1452"/>
        <end position="1717"/>
    </location>
</feature>
<keyword evidence="19" id="KW-0479">Metal-binding</keyword>
<name>A0AB38ZDP2_9NIDO</name>
<keyword evidence="32" id="KW-0067">ATP-binding</keyword>
<keyword evidence="45" id="KW-0922">Interferon antiviral system evasion</keyword>
<dbReference type="Gene3D" id="3.40.50.11580">
    <property type="match status" value="1"/>
</dbReference>
<dbReference type="CDD" id="cd21518">
    <property type="entry name" value="betaCoV_Nsp2_HKU9-like"/>
    <property type="match status" value="1"/>
</dbReference>
<evidence type="ECO:0000259" key="77">
    <source>
        <dbReference type="PROSITE" id="PS51952"/>
    </source>
</evidence>
<dbReference type="CDD" id="cd21409">
    <property type="entry name" value="1B_cv_Nsp13-like"/>
    <property type="match status" value="1"/>
</dbReference>
<keyword evidence="30" id="KW-0862">Zinc</keyword>
<dbReference type="InterPro" id="IPR043611">
    <property type="entry name" value="CoV_NSP3_C"/>
</dbReference>
<feature type="transmembrane region" description="Helical" evidence="60">
    <location>
        <begin position="3507"/>
        <end position="3524"/>
    </location>
</feature>
<feature type="domain" description="NiRAN" evidence="72">
    <location>
        <begin position="4197"/>
        <end position="4458"/>
    </location>
</feature>
<comment type="function">
    <text evidence="52">Forms a primer, NSP9-pU, which is utilized by the polymerase for the initiation of RNA chains. Interacts with ribosome signal recognition particle RNA (SRP). Together with NSP8, suppress protein integration into the cell membrane, thereby disrupting host immune defenses.</text>
</comment>
<feature type="domain" description="NendoU" evidence="81">
    <location>
        <begin position="6454"/>
        <end position="6591"/>
    </location>
</feature>
<feature type="active site" evidence="57">
    <location>
        <position position="5994"/>
    </location>
</feature>
<keyword evidence="41" id="KW-1015">Disulfide bond</keyword>
<dbReference type="Gene3D" id="1.10.150.420">
    <property type="entry name" value="Coronavirus nonstructural protein 4 C-terminus"/>
    <property type="match status" value="1"/>
</dbReference>
<keyword evidence="24 56" id="KW-0863">Zinc-finger</keyword>
<feature type="domain" description="3Ecto" evidence="87">
    <location>
        <begin position="2065"/>
        <end position="2122"/>
    </location>
</feature>
<dbReference type="PROSITE" id="PS52000">
    <property type="entry name" value="COV_NSP12_IF"/>
    <property type="match status" value="1"/>
</dbReference>
<dbReference type="Pfam" id="PF19212">
    <property type="entry name" value="CoV_NSP2_C"/>
    <property type="match status" value="1"/>
</dbReference>
<dbReference type="InterPro" id="IPR044352">
    <property type="entry name" value="Nsp3_SUD_C_HKU9_CoV"/>
</dbReference>
<evidence type="ECO:0000259" key="64">
    <source>
        <dbReference type="PROSITE" id="PS51653"/>
    </source>
</evidence>
<evidence type="ECO:0000256" key="34">
    <source>
        <dbReference type="ARBA" id="ARBA00022870"/>
    </source>
</evidence>
<dbReference type="PROSITE" id="PS51942">
    <property type="entry name" value="BCOV_NSP3C_C"/>
    <property type="match status" value="1"/>
</dbReference>
<dbReference type="Pfam" id="PF05409">
    <property type="entry name" value="Peptidase_C30"/>
    <property type="match status" value="1"/>
</dbReference>
<dbReference type="InterPro" id="IPR043606">
    <property type="entry name" value="CoV_NSP15_N"/>
</dbReference>
<evidence type="ECO:0000256" key="21">
    <source>
        <dbReference type="ARBA" id="ARBA00022741"/>
    </source>
</evidence>
<evidence type="ECO:0000256" key="4">
    <source>
        <dbReference type="ARBA" id="ARBA00004301"/>
    </source>
</evidence>
<evidence type="ECO:0000256" key="54">
    <source>
        <dbReference type="ARBA" id="ARBA00047995"/>
    </source>
</evidence>
<dbReference type="Gene3D" id="3.40.50.300">
    <property type="entry name" value="P-loop containing nucleotide triphosphate hydrolases"/>
    <property type="match status" value="2"/>
</dbReference>
<dbReference type="Pfam" id="PF06471">
    <property type="entry name" value="CoV_ExoN"/>
    <property type="match status" value="1"/>
</dbReference>
<dbReference type="PROSITE" id="PS51945">
    <property type="entry name" value="BCOV_NSP3E_NAB"/>
    <property type="match status" value="1"/>
</dbReference>
<keyword evidence="10" id="KW-0945">Host-virus interaction</keyword>
<dbReference type="GO" id="GO:0000175">
    <property type="term" value="F:3'-5'-RNA exonuclease activity"/>
    <property type="evidence" value="ECO:0007669"/>
    <property type="project" value="InterPro"/>
</dbReference>
<evidence type="ECO:0000256" key="58">
    <source>
        <dbReference type="PROSITE-ProRule" id="PRU01303"/>
    </source>
</evidence>
<feature type="domain" description="Nidovirus-type SAM-dependent 2'-O-MTase" evidence="80">
    <location>
        <begin position="6596"/>
        <end position="6878"/>
    </location>
</feature>
<keyword evidence="25" id="KW-0833">Ubl conjugation pathway</keyword>
<dbReference type="Pfam" id="PF01661">
    <property type="entry name" value="Macro"/>
    <property type="match status" value="1"/>
</dbReference>
<dbReference type="Pfam" id="PF20633">
    <property type="entry name" value="CoV_NSP13_stalk"/>
    <property type="match status" value="1"/>
</dbReference>
<dbReference type="InterPro" id="IPR022733">
    <property type="entry name" value="DPUP_SUD_C_bCoV"/>
</dbReference>
<dbReference type="InterPro" id="IPR046440">
    <property type="entry name" value="AV_NSP11N_COV_NSP15M"/>
</dbReference>
<evidence type="ECO:0000259" key="67">
    <source>
        <dbReference type="PROSITE" id="PS51942"/>
    </source>
</evidence>
<comment type="function">
    <text evidence="49">Plays a role in viral RNA synthesis through two distinct activities. The N7-guanine methyltransferase activity plays a role in the formation of the cap structure GpppA-RNA. The proofreading exoribonuclease reduces the sensitivity of the virus to RNA mutagens during replication. This activity acts on both ssRNA and dsRNA in a 3'-5' direction.</text>
</comment>
<dbReference type="GO" id="GO:0002151">
    <property type="term" value="F:G-quadruplex RNA binding"/>
    <property type="evidence" value="ECO:0007669"/>
    <property type="project" value="InterPro"/>
</dbReference>
<dbReference type="InterPro" id="IPR043615">
    <property type="entry name" value="NSP2_N_CoV"/>
</dbReference>
<dbReference type="Gene3D" id="1.10.8.370">
    <property type="entry name" value="nsp7 replicase"/>
    <property type="match status" value="1"/>
</dbReference>
<feature type="active site" evidence="58">
    <location>
        <position position="6498"/>
    </location>
</feature>
<evidence type="ECO:0000259" key="83">
    <source>
        <dbReference type="PROSITE" id="PS51961"/>
    </source>
</evidence>
<dbReference type="Pfam" id="PF08710">
    <property type="entry name" value="CoV_NSP9"/>
    <property type="match status" value="1"/>
</dbReference>
<dbReference type="Pfam" id="PF00680">
    <property type="entry name" value="RdRP_1"/>
    <property type="match status" value="1"/>
</dbReference>
<dbReference type="CDD" id="cd21537">
    <property type="entry name" value="SUD_C_HKU9_CoV_Nsp3"/>
    <property type="match status" value="1"/>
</dbReference>
<dbReference type="CDD" id="cd21401">
    <property type="entry name" value="ZBD_cv_Nsp13-like"/>
    <property type="match status" value="1"/>
</dbReference>
<dbReference type="InterPro" id="IPR047570">
    <property type="entry name" value="NSP12_IF_CoV"/>
</dbReference>
<evidence type="ECO:0000259" key="81">
    <source>
        <dbReference type="PROSITE" id="PS51958"/>
    </source>
</evidence>
<evidence type="ECO:0000256" key="52">
    <source>
        <dbReference type="ARBA" id="ARBA00043928"/>
    </source>
</evidence>
<feature type="domain" description="Nucleic acid-binding" evidence="70">
    <location>
        <begin position="1730"/>
        <end position="1838"/>
    </location>
</feature>
<comment type="subunit">
    <text evidence="50">Interacts with nsp7 and nsp8 to form the replication-transcription complex (RTC): nsp12, nsp7, two subunits of nsp8, and up to two subunits of nsp13. Interacts with nsp9.</text>
</comment>
<dbReference type="InterPro" id="IPR044353">
    <property type="entry name" value="Nsp3_Ubl2_dom_CoV"/>
</dbReference>
<evidence type="ECO:0000256" key="9">
    <source>
        <dbReference type="ARBA" id="ARBA00022484"/>
    </source>
</evidence>
<dbReference type="CDD" id="cd21813">
    <property type="entry name" value="HKU9-like_Nsp3_betaSM"/>
    <property type="match status" value="1"/>
</dbReference>
<dbReference type="InterPro" id="IPR021590">
    <property type="entry name" value="NSP1_glob_bCoV"/>
</dbReference>
<dbReference type="PROSITE" id="PS51989">
    <property type="entry name" value="COV_NSP2_N"/>
    <property type="match status" value="1"/>
</dbReference>
<feature type="domain" description="CoV Nsp2 N-terminal" evidence="84">
    <location>
        <begin position="176"/>
        <end position="428"/>
    </location>
</feature>
<evidence type="ECO:0000256" key="26">
    <source>
        <dbReference type="ARBA" id="ARBA00022801"/>
    </source>
</evidence>
<dbReference type="InterPro" id="IPR042570">
    <property type="entry name" value="NSP3_NAB_bCoV_sf"/>
</dbReference>
<evidence type="ECO:0000256" key="31">
    <source>
        <dbReference type="ARBA" id="ARBA00022839"/>
    </source>
</evidence>
<feature type="transmembrane region" description="Helical" evidence="60">
    <location>
        <begin position="2038"/>
        <end position="2059"/>
    </location>
</feature>
<evidence type="ECO:0000259" key="62">
    <source>
        <dbReference type="PROSITE" id="PS51154"/>
    </source>
</evidence>
<feature type="compositionally biased region" description="Acidic residues" evidence="59">
    <location>
        <begin position="890"/>
        <end position="902"/>
    </location>
</feature>
<dbReference type="InterPro" id="IPR043612">
    <property type="entry name" value="CoV_NSP4_N"/>
</dbReference>
<keyword evidence="21" id="KW-0547">Nucleotide-binding</keyword>
<dbReference type="Pfam" id="PF08716">
    <property type="entry name" value="CoV_NSP7"/>
    <property type="match status" value="1"/>
</dbReference>
<feature type="domain" description="Macro" evidence="62">
    <location>
        <begin position="934"/>
        <end position="1101"/>
    </location>
</feature>
<dbReference type="Pfam" id="PF20632">
    <property type="entry name" value="CoV_NSP13_ZBD"/>
    <property type="match status" value="1"/>
</dbReference>
<feature type="domain" description="DPUP" evidence="67">
    <location>
        <begin position="1305"/>
        <end position="1377"/>
    </location>
</feature>
<feature type="transmembrane region" description="Helical" evidence="60">
    <location>
        <begin position="2846"/>
        <end position="2868"/>
    </location>
</feature>
<dbReference type="InterPro" id="IPR043503">
    <property type="entry name" value="PLpro_palm_finger_dom_CoV"/>
</dbReference>
<dbReference type="CDD" id="cd21563">
    <property type="entry name" value="Macro_cv_SUD-M_Nsp3-like"/>
    <property type="match status" value="1"/>
</dbReference>
<dbReference type="InterPro" id="IPR027351">
    <property type="entry name" value="(+)RNA_virus_helicase_core_dom"/>
</dbReference>
<dbReference type="PROSITE" id="PS51946">
    <property type="entry name" value="COV_NSP4C"/>
    <property type="match status" value="1"/>
</dbReference>
<feature type="transmembrane region" description="Helical" evidence="60">
    <location>
        <begin position="2171"/>
        <end position="2196"/>
    </location>
</feature>
<evidence type="ECO:0000256" key="40">
    <source>
        <dbReference type="ARBA" id="ARBA00023136"/>
    </source>
</evidence>
<dbReference type="InterPro" id="IPR014822">
    <property type="entry name" value="NSP9_CoV"/>
</dbReference>
<dbReference type="Pfam" id="PF06460">
    <property type="entry name" value="CoV_Methyltr_2"/>
    <property type="match status" value="1"/>
</dbReference>
<dbReference type="Pfam" id="PF19219">
    <property type="entry name" value="CoV_NSP15_N"/>
    <property type="match status" value="1"/>
</dbReference>
<evidence type="ECO:0000256" key="18">
    <source>
        <dbReference type="ARBA" id="ARBA00022722"/>
    </source>
</evidence>
<evidence type="ECO:0000259" key="79">
    <source>
        <dbReference type="PROSITE" id="PS51954"/>
    </source>
</evidence>
<evidence type="ECO:0000256" key="12">
    <source>
        <dbReference type="ARBA" id="ARBA00022632"/>
    </source>
</evidence>
<dbReference type="InterPro" id="IPR043177">
    <property type="entry name" value="PLpro_N_sf_CoV"/>
</dbReference>
<evidence type="ECO:0000256" key="3">
    <source>
        <dbReference type="ARBA" id="ARBA00001946"/>
    </source>
</evidence>
<dbReference type="InterPro" id="IPR009469">
    <property type="entry name" value="RdRp_N_CoV"/>
</dbReference>
<evidence type="ECO:0000256" key="49">
    <source>
        <dbReference type="ARBA" id="ARBA00034456"/>
    </source>
</evidence>
<dbReference type="CDD" id="cd21831">
    <property type="entry name" value="betaCoV_Nsp8"/>
    <property type="match status" value="1"/>
</dbReference>
<keyword evidence="27" id="KW-0347">Helicase</keyword>
<dbReference type="CDD" id="cd21467">
    <property type="entry name" value="Ubl1_cv_Nsp3_N-like"/>
    <property type="match status" value="1"/>
</dbReference>
<dbReference type="PROSITE" id="PS51657">
    <property type="entry name" value="PSRV_HELICASE"/>
    <property type="match status" value="1"/>
</dbReference>
<evidence type="ECO:0000256" key="10">
    <source>
        <dbReference type="ARBA" id="ARBA00022581"/>
    </source>
</evidence>
<feature type="transmembrane region" description="Helical" evidence="60">
    <location>
        <begin position="2093"/>
        <end position="2113"/>
    </location>
</feature>
<keyword evidence="12" id="KW-1090">Inhibition of host innate immune response by virus</keyword>
<proteinExistence type="inferred from homology"/>
<evidence type="ECO:0000259" key="68">
    <source>
        <dbReference type="PROSITE" id="PS51943"/>
    </source>
</evidence>
<dbReference type="PROSITE" id="PS51993">
    <property type="entry name" value="COV_3ECTO"/>
    <property type="match status" value="1"/>
</dbReference>
<dbReference type="Gene3D" id="3.10.20.350">
    <property type="match status" value="1"/>
</dbReference>
<dbReference type="CDD" id="cd21898">
    <property type="entry name" value="betaCoV_Nsp9"/>
    <property type="match status" value="1"/>
</dbReference>
<evidence type="ECO:0000256" key="25">
    <source>
        <dbReference type="ARBA" id="ARBA00022786"/>
    </source>
</evidence>
<dbReference type="InterPro" id="IPR037227">
    <property type="entry name" value="EndoU-like"/>
</dbReference>
<dbReference type="InterPro" id="IPR046441">
    <property type="entry name" value="RdRp_CoV"/>
</dbReference>
<dbReference type="GO" id="GO:0006508">
    <property type="term" value="P:proteolysis"/>
    <property type="evidence" value="ECO:0007669"/>
    <property type="project" value="UniProtKB-KW"/>
</dbReference>
<evidence type="ECO:0000259" key="73">
    <source>
        <dbReference type="PROSITE" id="PS51948"/>
    </source>
</evidence>
<evidence type="ECO:0000313" key="90">
    <source>
        <dbReference type="EMBL" id="WWB00568.1"/>
    </source>
</evidence>
<dbReference type="PROSITE" id="PS51949">
    <property type="entry name" value="COV_NSP7"/>
    <property type="match status" value="1"/>
</dbReference>
<dbReference type="InterPro" id="IPR044863">
    <property type="entry name" value="NIRAN"/>
</dbReference>
<evidence type="ECO:0000259" key="84">
    <source>
        <dbReference type="PROSITE" id="PS51989"/>
    </source>
</evidence>
<feature type="domain" description="Peptidase C30" evidence="63">
    <location>
        <begin position="3065"/>
        <end position="3370"/>
    </location>
</feature>
<dbReference type="CDD" id="cd21666">
    <property type="entry name" value="betaCoV_Nsp5_Mpro"/>
    <property type="match status" value="1"/>
</dbReference>
<keyword evidence="26 58" id="KW-0378">Hydrolase</keyword>
<dbReference type="Pfam" id="PF06478">
    <property type="entry name" value="CoV_RPol_N"/>
    <property type="match status" value="1"/>
</dbReference>
<feature type="domain" description="CoV Nsp3 Y" evidence="86">
    <location>
        <begin position="2199"/>
        <end position="2570"/>
    </location>
</feature>
<evidence type="ECO:0000256" key="5">
    <source>
        <dbReference type="ARBA" id="ARBA00004407"/>
    </source>
</evidence>
<comment type="cofactor">
    <cofactor evidence="2">
        <name>Mn(2+)</name>
        <dbReference type="ChEBI" id="CHEBI:29035"/>
    </cofactor>
</comment>
<comment type="catalytic activity">
    <reaction evidence="53">
        <text>ATP + H2O = ADP + phosphate + H(+)</text>
        <dbReference type="Rhea" id="RHEA:13065"/>
        <dbReference type="ChEBI" id="CHEBI:15377"/>
        <dbReference type="ChEBI" id="CHEBI:15378"/>
        <dbReference type="ChEBI" id="CHEBI:30616"/>
        <dbReference type="ChEBI" id="CHEBI:43474"/>
        <dbReference type="ChEBI" id="CHEBI:456216"/>
        <dbReference type="EC" id="3.6.4.13"/>
    </reaction>
</comment>
<dbReference type="Pfam" id="PF20631">
    <property type="entry name" value="CoV_NSP13_1B"/>
    <property type="match status" value="1"/>
</dbReference>
<dbReference type="CDD" id="cd21827">
    <property type="entry name" value="betaCoV_Nsp7"/>
    <property type="match status" value="1"/>
</dbReference>
<dbReference type="GO" id="GO:0039502">
    <property type="term" value="P:symbiont-mediated suppression of host type I interferon-mediated signaling pathway"/>
    <property type="evidence" value="ECO:0007669"/>
    <property type="project" value="UniProtKB-KW"/>
</dbReference>
<dbReference type="GO" id="GO:0075523">
    <property type="term" value="P:viral translational frameshifting"/>
    <property type="evidence" value="ECO:0007669"/>
    <property type="project" value="UniProtKB-KW"/>
</dbReference>
<dbReference type="CDD" id="cd21825">
    <property type="entry name" value="HKU9-like_Nsp3_NAB"/>
    <property type="match status" value="1"/>
</dbReference>
<dbReference type="Gene3D" id="1.10.8.1190">
    <property type="match status" value="1"/>
</dbReference>
<evidence type="ECO:0000256" key="38">
    <source>
        <dbReference type="ARBA" id="ARBA00022989"/>
    </source>
</evidence>
<evidence type="ECO:0000259" key="89">
    <source>
        <dbReference type="PROSITE" id="PS52000"/>
    </source>
</evidence>
<evidence type="ECO:0000259" key="80">
    <source>
        <dbReference type="PROSITE" id="PS51955"/>
    </source>
</evidence>
<comment type="catalytic activity">
    <reaction evidence="1">
        <text>Thiol-dependent hydrolysis of ester, thioester, amide, peptide and isopeptide bonds formed by the C-terminal Gly of ubiquitin (a 76-residue protein attached to proteins as an intracellular targeting signal).</text>
        <dbReference type="EC" id="3.4.19.12"/>
    </reaction>
</comment>
<dbReference type="Pfam" id="PF19216">
    <property type="entry name" value="CoV_NSP15_M"/>
    <property type="match status" value="1"/>
</dbReference>
<dbReference type="Pfam" id="PF11501">
    <property type="entry name" value="bCoV_NSP1"/>
    <property type="match status" value="1"/>
</dbReference>
<dbReference type="GO" id="GO:0005524">
    <property type="term" value="F:ATP binding"/>
    <property type="evidence" value="ECO:0007669"/>
    <property type="project" value="UniProtKB-KW"/>
</dbReference>
<dbReference type="InterPro" id="IPR049894">
    <property type="entry name" value="COV_NSP3_3ECTO"/>
</dbReference>
<evidence type="ECO:0000259" key="71">
    <source>
        <dbReference type="PROSITE" id="PS51946"/>
    </source>
</evidence>
<dbReference type="InterPro" id="IPR032592">
    <property type="entry name" value="NSP3_NAB_bCoV"/>
</dbReference>
<feature type="active site" evidence="58">
    <location>
        <position position="6484"/>
    </location>
</feature>
<dbReference type="GO" id="GO:0044172">
    <property type="term" value="C:host cell endoplasmic reticulum-Golgi intermediate compartment"/>
    <property type="evidence" value="ECO:0007669"/>
    <property type="project" value="UniProtKB-SubCell"/>
</dbReference>
<dbReference type="InterPro" id="IPR018995">
    <property type="entry name" value="RNA_synth_NSP10_CoV"/>
</dbReference>
<feature type="active site" evidence="57">
    <location>
        <position position="5815"/>
    </location>
</feature>
<dbReference type="InterPro" id="IPR014829">
    <property type="entry name" value="NSP8_CoV"/>
</dbReference>
<dbReference type="Gene3D" id="2.60.120.1680">
    <property type="match status" value="1"/>
</dbReference>
<dbReference type="Gene3D" id="2.40.10.10">
    <property type="entry name" value="Trypsin-like serine proteases"/>
    <property type="match status" value="2"/>
</dbReference>
<evidence type="ECO:0000256" key="39">
    <source>
        <dbReference type="ARBA" id="ARBA00023050"/>
    </source>
</evidence>
<dbReference type="CDD" id="cd21596">
    <property type="entry name" value="batCoV-HKU9-like_RdRp"/>
    <property type="match status" value="1"/>
</dbReference>
<feature type="domain" description="Macro" evidence="66">
    <location>
        <begin position="1176"/>
        <end position="1300"/>
    </location>
</feature>
<dbReference type="GO" id="GO:0003724">
    <property type="term" value="F:RNA helicase activity"/>
    <property type="evidence" value="ECO:0007669"/>
    <property type="project" value="UniProtKB-EC"/>
</dbReference>
<evidence type="ECO:0000256" key="45">
    <source>
        <dbReference type="ARBA" id="ARBA00023258"/>
    </source>
</evidence>
<evidence type="ECO:0000256" key="42">
    <source>
        <dbReference type="ARBA" id="ARBA00023200"/>
    </source>
</evidence>
<dbReference type="InterPro" id="IPR038123">
    <property type="entry name" value="NSP4_C_sf_CoV"/>
</dbReference>
<dbReference type="GO" id="GO:0003968">
    <property type="term" value="F:RNA-directed RNA polymerase activity"/>
    <property type="evidence" value="ECO:0007669"/>
    <property type="project" value="UniProtKB-KW"/>
</dbReference>
<dbReference type="SUPFAM" id="SSF144246">
    <property type="entry name" value="Coronavirus NSP10-like"/>
    <property type="match status" value="1"/>
</dbReference>
<keyword evidence="22" id="KW-0688">Ribosomal frameshifting</keyword>
<feature type="transmembrane region" description="Helical" evidence="60">
    <location>
        <begin position="2125"/>
        <end position="2151"/>
    </location>
</feature>
<feature type="domain" description="(+)RNA virus helicase C-terminal" evidence="65">
    <location>
        <begin position="5375"/>
        <end position="5731"/>
    </location>
</feature>
<evidence type="ECO:0000256" key="41">
    <source>
        <dbReference type="ARBA" id="ARBA00023157"/>
    </source>
</evidence>
<dbReference type="GO" id="GO:0003727">
    <property type="term" value="F:single-stranded RNA binding"/>
    <property type="evidence" value="ECO:0007669"/>
    <property type="project" value="InterPro"/>
</dbReference>
<dbReference type="Pfam" id="PF19218">
    <property type="entry name" value="CoV_NSP3_C"/>
    <property type="match status" value="1"/>
</dbReference>
<dbReference type="Pfam" id="PF19217">
    <property type="entry name" value="CoV_NSP4_N"/>
    <property type="match status" value="1"/>
</dbReference>
<dbReference type="PROSITE" id="PS51992">
    <property type="entry name" value="COV_NSP3_Y"/>
    <property type="match status" value="1"/>
</dbReference>
<feature type="domain" description="RdRp Nsp8 cofactor" evidence="75">
    <location>
        <begin position="3741"/>
        <end position="3940"/>
    </location>
</feature>
<evidence type="ECO:0000256" key="11">
    <source>
        <dbReference type="ARBA" id="ARBA00022603"/>
    </source>
</evidence>
<feature type="domain" description="G2M" evidence="88">
    <location>
        <begin position="1841"/>
        <end position="1972"/>
    </location>
</feature>
<dbReference type="InterPro" id="IPR009466">
    <property type="entry name" value="NSP14_CoV"/>
</dbReference>
<organism evidence="90">
    <name type="scientific">Eidolon bat coronavirus</name>
    <dbReference type="NCBI Taxonomy" id="2717680"/>
    <lineage>
        <taxon>Viruses</taxon>
        <taxon>Riboviria</taxon>
        <taxon>Orthornavirae</taxon>
        <taxon>Pisuviricota</taxon>
        <taxon>Pisoniviricetes</taxon>
        <taxon>Nidovirales</taxon>
        <taxon>Cornidovirineae</taxon>
        <taxon>Coronaviridae</taxon>
    </lineage>
</organism>
<keyword evidence="44" id="KW-0456">Lyase</keyword>
<dbReference type="InterPro" id="IPR013016">
    <property type="entry name" value="Peptidase_C16_CoV"/>
</dbReference>
<dbReference type="InterPro" id="IPR009003">
    <property type="entry name" value="Peptidase_S1_PA"/>
</dbReference>
<feature type="transmembrane region" description="Helical" evidence="60">
    <location>
        <begin position="2580"/>
        <end position="2597"/>
    </location>
</feature>
<dbReference type="InterPro" id="IPR014828">
    <property type="entry name" value="NSP7_CoV"/>
</dbReference>
<dbReference type="InterPro" id="IPR044367">
    <property type="entry name" value="NSP6_betaCoV"/>
</dbReference>
<dbReference type="PROSITE" id="PS51952">
    <property type="entry name" value="COV_EXON_MTASE_COACT"/>
    <property type="match status" value="1"/>
</dbReference>
<dbReference type="PROSITE" id="PS51944">
    <property type="entry name" value="COV_NSP3D_UBL"/>
    <property type="match status" value="1"/>
</dbReference>
<dbReference type="Gene3D" id="1.10.1840.10">
    <property type="entry name" value="main proteinase (3clpro) structure, domain 3"/>
    <property type="match status" value="1"/>
</dbReference>
<dbReference type="GO" id="GO:0004483">
    <property type="term" value="F:methyltransferase cap1 activity"/>
    <property type="evidence" value="ECO:0007669"/>
    <property type="project" value="UniProtKB-EC"/>
</dbReference>
<dbReference type="GO" id="GO:0019079">
    <property type="term" value="P:viral genome replication"/>
    <property type="evidence" value="ECO:0007669"/>
    <property type="project" value="InterPro"/>
</dbReference>
<evidence type="ECO:0000256" key="27">
    <source>
        <dbReference type="ARBA" id="ARBA00022806"/>
    </source>
</evidence>
<dbReference type="InterPro" id="IPR027417">
    <property type="entry name" value="P-loop_NTPase"/>
</dbReference>
<dbReference type="PROSITE" id="PS51991">
    <property type="entry name" value="COV_NSP2_C"/>
    <property type="match status" value="1"/>
</dbReference>
<dbReference type="Gene3D" id="2.40.10.250">
    <property type="entry name" value="Replicase NSP9"/>
    <property type="match status" value="1"/>
</dbReference>
<evidence type="ECO:0000256" key="50">
    <source>
        <dbReference type="ARBA" id="ARBA00034511"/>
    </source>
</evidence>
<dbReference type="InterPro" id="IPR032505">
    <property type="entry name" value="CoV_NSP4_C"/>
</dbReference>
<evidence type="ECO:0000256" key="23">
    <source>
        <dbReference type="ARBA" id="ARBA00022759"/>
    </source>
</evidence>
<dbReference type="GO" id="GO:0004197">
    <property type="term" value="F:cysteine-type endopeptidase activity"/>
    <property type="evidence" value="ECO:0007669"/>
    <property type="project" value="InterPro"/>
</dbReference>
<feature type="domain" description="CoV Nsp2 C-terminal" evidence="85">
    <location>
        <begin position="637"/>
        <end position="763"/>
    </location>
</feature>
<dbReference type="CDD" id="cd21560">
    <property type="entry name" value="betaCoV-Nsp6"/>
    <property type="match status" value="1"/>
</dbReference>
<dbReference type="InterPro" id="IPR029063">
    <property type="entry name" value="SAM-dependent_MTases_sf"/>
</dbReference>
<dbReference type="Pfam" id="PF13087">
    <property type="entry name" value="AAA_12"/>
    <property type="match status" value="1"/>
</dbReference>
<keyword evidence="46" id="KW-0899">Viral immunoevasion</keyword>
<dbReference type="InterPro" id="IPR044401">
    <property type="entry name" value="NSP15_NendoU_CoV"/>
</dbReference>
<dbReference type="InterPro" id="IPR043608">
    <property type="entry name" value="CoV_NSP15_M"/>
</dbReference>
<keyword evidence="40 60" id="KW-0472">Membrane</keyword>
<evidence type="ECO:0000256" key="17">
    <source>
        <dbReference type="ARBA" id="ARBA00022695"/>
    </source>
</evidence>
<dbReference type="GO" id="GO:0043139">
    <property type="term" value="F:5'-3' DNA helicase activity"/>
    <property type="evidence" value="ECO:0007669"/>
    <property type="project" value="TreeGrafter"/>
</dbReference>
<dbReference type="CDD" id="cd21161">
    <property type="entry name" value="NendoU_cv_Nsp15-like"/>
    <property type="match status" value="1"/>
</dbReference>
<dbReference type="Gene3D" id="3.30.70.3540">
    <property type="entry name" value="Nsp8 replicase, head domain"/>
    <property type="match status" value="1"/>
</dbReference>
<feature type="transmembrane region" description="Helical" evidence="60">
    <location>
        <begin position="3437"/>
        <end position="3453"/>
    </location>
</feature>
<dbReference type="InterPro" id="IPR048672">
    <property type="entry name" value="NSP13_ZBD_CoV"/>
</dbReference>
<evidence type="ECO:0000259" key="85">
    <source>
        <dbReference type="PROSITE" id="PS51991"/>
    </source>
</evidence>
<feature type="domain" description="CV ZBD" evidence="64">
    <location>
        <begin position="5124"/>
        <end position="5236"/>
    </location>
</feature>
<dbReference type="PROSITE" id="PS51124">
    <property type="entry name" value="PEPTIDASE_C16"/>
    <property type="match status" value="1"/>
</dbReference>
<dbReference type="SUPFAM" id="SSF53335">
    <property type="entry name" value="S-adenosyl-L-methionine-dependent methyltransferases"/>
    <property type="match status" value="1"/>
</dbReference>
<keyword evidence="14" id="KW-0645">Protease</keyword>
<dbReference type="InterPro" id="IPR044322">
    <property type="entry name" value="NSP15_M_alpha_beta_CoV"/>
</dbReference>
<dbReference type="InterPro" id="IPR044315">
    <property type="entry name" value="NSP14_betaCoV"/>
</dbReference>
<keyword evidence="9" id="KW-0696">RNA-directed RNA polymerase</keyword>
<dbReference type="Gene3D" id="3.40.50.11020">
    <property type="entry name" value="Replicase polyprotein, nucleic acid-binding domain"/>
    <property type="match status" value="1"/>
</dbReference>
<dbReference type="PROSITE" id="PS51947">
    <property type="entry name" value="NIRAN"/>
    <property type="match status" value="1"/>
</dbReference>
<dbReference type="CDD" id="cd21722">
    <property type="entry name" value="betaCoV_Nsp13-helicase"/>
    <property type="match status" value="1"/>
</dbReference>
<evidence type="ECO:0000256" key="57">
    <source>
        <dbReference type="PROSITE-ProRule" id="PRU01298"/>
    </source>
</evidence>
<evidence type="ECO:0000256" key="35">
    <source>
        <dbReference type="ARBA" id="ARBA00022876"/>
    </source>
</evidence>
<keyword evidence="34" id="KW-1043">Host membrane</keyword>
<dbReference type="GO" id="GO:0044220">
    <property type="term" value="C:host cell perinuclear region of cytoplasm"/>
    <property type="evidence" value="ECO:0007669"/>
    <property type="project" value="UniProtKB-SubCell"/>
</dbReference>
<evidence type="ECO:0000256" key="53">
    <source>
        <dbReference type="ARBA" id="ARBA00047984"/>
    </source>
</evidence>
<dbReference type="InterPro" id="IPR037204">
    <property type="entry name" value="NSP7_sf_CoV"/>
</dbReference>
<evidence type="ECO:0000256" key="13">
    <source>
        <dbReference type="ARBA" id="ARBA00022662"/>
    </source>
</evidence>
<evidence type="ECO:0000256" key="46">
    <source>
        <dbReference type="ARBA" id="ARBA00023280"/>
    </source>
</evidence>
<dbReference type="InterPro" id="IPR036499">
    <property type="entry name" value="NSP9_sf_CoV"/>
</dbReference>
<dbReference type="InterPro" id="IPR047567">
    <property type="entry name" value="NSP3_G2M_bCoV"/>
</dbReference>
<evidence type="ECO:0000259" key="76">
    <source>
        <dbReference type="PROSITE" id="PS51951"/>
    </source>
</evidence>
<dbReference type="InterPro" id="IPR038083">
    <property type="entry name" value="NSP3A-like"/>
</dbReference>
<dbReference type="EMBL" id="PP273181">
    <property type="protein sequence ID" value="WWB00568.1"/>
    <property type="molecule type" value="Genomic_RNA"/>
</dbReference>
<dbReference type="GO" id="GO:0039520">
    <property type="term" value="P:symbiont-mediated activation of host autophagy"/>
    <property type="evidence" value="ECO:0007669"/>
    <property type="project" value="UniProtKB-KW"/>
</dbReference>
<comment type="similarity">
    <text evidence="7">Belongs to the coronaviruses polyprotein 1ab family.</text>
</comment>
<dbReference type="CDD" id="cd21171">
    <property type="entry name" value="NTD_alpha_betaCoV_Nsp15-like"/>
    <property type="match status" value="1"/>
</dbReference>
<evidence type="ECO:0000259" key="66">
    <source>
        <dbReference type="PROSITE" id="PS51941"/>
    </source>
</evidence>
<protein>
    <recommendedName>
        <fullName evidence="8">Replicase polyprotein 1ab</fullName>
    </recommendedName>
    <alternativeName>
        <fullName evidence="48">ORF1ab polyprotein</fullName>
    </alternativeName>
</protein>
<keyword evidence="16 60" id="KW-0812">Transmembrane</keyword>
<keyword evidence="29" id="KW-1114">Inhibition of host interferon signaling pathway by virus</keyword>
<evidence type="ECO:0000259" key="87">
    <source>
        <dbReference type="PROSITE" id="PS51993"/>
    </source>
</evidence>
<dbReference type="InterPro" id="IPR043504">
    <property type="entry name" value="Peptidase_S1_PA_chymotrypsin"/>
</dbReference>
<evidence type="ECO:0000259" key="86">
    <source>
        <dbReference type="PROSITE" id="PS51992"/>
    </source>
</evidence>
<evidence type="ECO:0000256" key="60">
    <source>
        <dbReference type="SAM" id="Phobius"/>
    </source>
</evidence>
<dbReference type="GO" id="GO:0039648">
    <property type="term" value="P:symbiont-mediated perturbation of host ubiquitin-like protein modification"/>
    <property type="evidence" value="ECO:0007669"/>
    <property type="project" value="UniProtKB-KW"/>
</dbReference>
<evidence type="ECO:0000256" key="6">
    <source>
        <dbReference type="ARBA" id="ARBA00004452"/>
    </source>
</evidence>
<dbReference type="GO" id="GO:0016829">
    <property type="term" value="F:lyase activity"/>
    <property type="evidence" value="ECO:0007669"/>
    <property type="project" value="UniProtKB-KW"/>
</dbReference>
<dbReference type="GO" id="GO:0004519">
    <property type="term" value="F:endonuclease activity"/>
    <property type="evidence" value="ECO:0007669"/>
    <property type="project" value="UniProtKB-UniRule"/>
</dbReference>
<keyword evidence="18 57" id="KW-0540">Nuclease</keyword>
<dbReference type="InterPro" id="IPR042515">
    <property type="entry name" value="NSP15_N_CoV"/>
</dbReference>
<feature type="region of interest" description="Disordered" evidence="59">
    <location>
        <begin position="877"/>
        <end position="906"/>
    </location>
</feature>
<evidence type="ECO:0000256" key="15">
    <source>
        <dbReference type="ARBA" id="ARBA00022679"/>
    </source>
</evidence>
<dbReference type="Gene3D" id="3.10.20.540">
    <property type="match status" value="1"/>
</dbReference>
<dbReference type="InterPro" id="IPR041679">
    <property type="entry name" value="DNA2/NAM7-like_C"/>
</dbReference>
<dbReference type="PROSITE" id="PS51941">
    <property type="entry name" value="BCOV_NSP3C_M"/>
    <property type="match status" value="1"/>
</dbReference>
<dbReference type="GO" id="GO:0004843">
    <property type="term" value="F:cysteine-type deubiquitinase activity"/>
    <property type="evidence" value="ECO:0007669"/>
    <property type="project" value="UniProtKB-EC"/>
</dbReference>
<evidence type="ECO:0000256" key="2">
    <source>
        <dbReference type="ARBA" id="ARBA00001936"/>
    </source>
</evidence>
<reference evidence="90" key="1">
    <citation type="submission" date="2024-02" db="EMBL/GenBank/DDBJ databases">
        <title>Substantial viral diversity in bats and rodents from East Africa: insights into evolution, recombination, and co-circulation.</title>
        <authorList>
            <person name="Hu B."/>
        </authorList>
    </citation>
    <scope>NUCLEOTIDE SEQUENCE</scope>
    <source>
        <strain evidence="90">5C/Kenya/BAT1989/2015</strain>
    </source>
</reference>
<feature type="domain" description="ExoN" evidence="78">
    <location>
        <begin position="5795"/>
        <end position="6013"/>
    </location>
</feature>
<dbReference type="PROSITE" id="PS51653">
    <property type="entry name" value="CV_ZBD"/>
    <property type="match status" value="1"/>
</dbReference>
<dbReference type="InterPro" id="IPR044343">
    <property type="entry name" value="NSP13_1B_dom_CoV"/>
</dbReference>
<dbReference type="PROSITE" id="PS51961">
    <property type="entry name" value="AV_NSP11N_COV_NSP15M"/>
    <property type="match status" value="1"/>
</dbReference>
<dbReference type="PROSITE" id="PS51955">
    <property type="entry name" value="NIV_2_O_MTASE"/>
    <property type="match status" value="1"/>
</dbReference>
<evidence type="ECO:0000259" key="72">
    <source>
        <dbReference type="PROSITE" id="PS51947"/>
    </source>
</evidence>
<evidence type="ECO:0000256" key="28">
    <source>
        <dbReference type="ARBA" id="ARBA00022807"/>
    </source>
</evidence>
<keyword evidence="33" id="KW-1100">Inhibition of host NF-kappa-B by virus</keyword>
<dbReference type="InterPro" id="IPR046438">
    <property type="entry name" value="NIV_2_O_MTASE"/>
</dbReference>
<dbReference type="SMART" id="SM00506">
    <property type="entry name" value="A1pp"/>
    <property type="match status" value="1"/>
</dbReference>
<dbReference type="InterPro" id="IPR024375">
    <property type="entry name" value="NSP3_bCoV"/>
</dbReference>
<dbReference type="InterPro" id="IPR044349">
    <property type="entry name" value="RdRp_batCoV_HKU9-like"/>
</dbReference>
<comment type="subcellular location">
    <subcellularLocation>
        <location evidence="5">Host cytoplasm</location>
        <location evidence="5">Host perinuclear region</location>
    </subcellularLocation>
    <subcellularLocation>
        <location evidence="6">Host endoplasmic reticulum-Golgi intermediate compartment</location>
    </subcellularLocation>
    <subcellularLocation>
        <location evidence="4">Host membrane</location>
        <topology evidence="4">Multi-pass membrane protein</topology>
    </subcellularLocation>
</comment>
<dbReference type="Pfam" id="PF19213">
    <property type="entry name" value="CoV_NSP6"/>
    <property type="match status" value="1"/>
</dbReference>
<sequence length="6878" mass="765510">MESPDRPPKLKSMTTVRLKWIDPIAYPNFRRWEIPIEEAMDFAAKELLKPEPQLCFVPAQFADSKYVGADKVIITHSTHRCETLGWQPIQELAFIKDNIRFGRGGVQGVLLPMQEEHAIFGTVEITIRKHGKGARSFRDPTPLWDGFVDPEIPDDFLDAPDTIYPTKPKAKRGGGVFYADQYGFDADGVLVKPIMDLLGPLKSGYTLANLLDDLAPYKCDDGYELPTGTVCVAFEVVRKNVPAAKQNIFTVQGVLNQLVPGIYYPYSSGSKVVTTKPARDSPAAKTVSSIMLSLYGTAQYAPVTPVARIACPTCGFLGWLPLKDAGTVVCGCNATYNMTSTAVQAESSGFIRQGAVLCLEKGEAMRLIPGGRTYLAFGGAIWSPIGKDKDVTVWVPRTYSVLCNEHSGVVGTGDVRAYNEELVSLLSEGFFIDEEALAKESVSCMIADALPEDHDAVILNVDLVKQYLFDANVPLGQRPVPSDPYHPAIQGVSYHVRRACTLAMRAGVAFDAVKTSFYREVGRILVKVNFDYWQQLATVNIPLRAFFVLDAMVSEGAIAWGHWTSIAKDLLAAFKPWLLNVFKVTTQVIVDTALALTQFLQVKFTYINGEFSFLVARLNQSCEFLRNLFQKLLSAFKTTTKWAGCAVEGIYTNAHCFFSRTGMLVEKQFKASSLGFIFTPRQAKAEIEVLEGDFDVPVELCSEEVDENAGTLEEVFGASDLQIVRGQLSVLASKLFVRTEEGLFYRYVSSGGVLLKAFRLRGGGGVNKVTFGDEDVHEIPHNVTVSFTYDVCDGLNAVLDKLMPPFEVESDTDLEDLAILVQEAVTAKLQELFSDCPRDVRPIDIEEFSTTPCYIYNKDYEKILSAEMYFSLEDVTPDDDDEQVASASESSDDEGQGNDSDSDGWLSEDNLATEEEAVEPAVIDEEPLTPVAVIVPGDDYTRVNDYIYIKCGDIVEEAKVLQPNVLVNAANSMLKHGGGVAGAINKATGNAMQKESDVFVKHNGPLKTGDGVMLSPHGLAKQGILHVVGPDKRKKQPVDHLHAVYRLYNQHVGVMTPLVSAGIFGFTPEESWSILLQEVQVPTFVVVNDVAIYDKLRNGVSKPSAADDEWAAAVDQQENNIPVDVHEDVEAIVAECVTAMVKKVARKVKLVLPTAAPPVPEEVVQEPIEEKPGVALQEVVTLSLMQMITQGKERGSVTALVIDYPPFNKVVRRCNPQKGFYTANGQDFFGYSRDTPLDDVITAINKEGRSIIMLPLGYIVNGKPLAVCAATMRKLTVPHVVVVPSDTCVPLYNTYYMGGVSGEANAATEFVVDAVANGVEGWDIVQKTCQQNGRCYKTFAHRDGIYMCHDDTNLFALTSTGVLKFATTTKARDYMASCTKVEEPLIKVYTTVNGLEYNTVYVDTQRTFGVQIGTVYVSGSDYTNRVPTANDDGVQLFKQDNFTPEESEAIRAYYGVFETDIVARVGSIQRAVKDWQFAVVDGRVTLQQMANNCYLNAALLLLQDINVEFTTPWVKHAYDSLRGGNPLPMVTVLVALGKTTIGNPDDANMVITAVLTHATVNAKRVTTTVCDTCGAKHEEVTGILACTYYGSVVLDDLYKPESVVCICGRSAIRFVSVQQSPWVLMSHVPTTTPLEPSGHWTAAIVFRGSISNGHYMYARRGMLVDVYDATTRKRTSDLKVPATDVLYTNVNFTSASKVVTYTLDGQKHTAIDPDLSSYTRRGDYYFTTVPVESVAAPRLKTKFDNFYLTSSGELAEVESFNKVIGTDFSGPKKVVTRYPDCSGDVVAILDEIVTMHPHGTLIQGKPVLFLTKPNTWKKLVPLLSASVIEVGNKYEVLPVEPLPAVCTEEVVVTEVKATVPLYGLKGTIVLDGKTYVPGKKGDLLCLREFTYADFVTATIEGPQPFVLLRENHLSKLLGLKVSKETLLINKLNPCLLKSFSITKTVTTKFWGCFKTAVVAGCRASVRTVRRTQPGVRLTGMFCLFYRFMLALSTKLVKPPTFKVTSIVTYNTGCAVTKCVINYFKSRFSSFSLTRITRLLKFVITLWFAWTLLMVLSVWLSEPYAPTWLTGLRHKVGISMPCDYVLTDDNVTGWFHNLCMAGMDNLAYPALRVVQQRMGSPYDYTSFLFVLEIVLAYVLYTPLLPGVGIFAVMHTLLNWFPNMLGSSWLMVFIYHVVRLVPLISLLRLYIALSFLWVCYRGLCHVRFGCNNVSCLMCYKRNGATRVECSTIVAGVKRSFYVNANGGTYFCTKHNWNCVNCDSYSVDSTFISRPVALDLSAQFKRPINHTDEAYYEVTSVEVKHGYVYAYFDLEGKRSYEKFPMDKFANPSKYYFSELKGVAPSLNVIIFDASNTIEENAAKTSAVFFAQSACRPMLLIDKRMIGVVGDEAGISKAMFEAYAQNYLLRFSIPMDKVKALYTTALQQIASGSSVESVLKVFVGSTRNESKDIESDVETIDIVSCLRFCHQESWDWSVGPYNNLIPTYLKQDTLTTLEVGQLISCSARYVNANIAKSSAINIVWRFSDFIKLSESLRRQIRIAARKTGLNLQLTTSSLKADVTCVVTPIRVVGGHRRKVAWRSIFIYSLMLLFVLNPQWLLPRYSLTKENFNVMDFKVIDNAAIRDITANDVCFANKFSGFDDWYFTRYGQTYTNDVSCPMVVGVISQTLGTLYAGLPARFLRVGRSLLPLINFAFGMDGQVCYTPYTAVDYTTFADSACVLASACTLFKNAAGEPVPYCASNNLLTNATLYKELTPHMAYPLYESNGYIRFPDTITAGVHIVTLKAMEYCRLDRCDISDSGVCVSLTPRWVVNNFYYRQQPGVYCGSSTLDMLYQVVLPIFRPAGTIDITSSVLMGAALAFLVSIVLYYLLKFRRAFGDYTTVVAVNMIAFFLNLLVLCLESAYPLFPTVYAFVFLYATCYFTSDVSAIMHLSFMAMFTSVVPLWVTVLYIVVVVSRHTLWLASLCTRPTVTVGDLSFTSFQDASLQTFMLDKDVFLRLKREISAETFARYLALFPKYKYYSGPMDTNAYREAACAHLAMALEKFSSTGGDVVYQPPRCSVTAASLQGGLAKMAHPSGPVEKCVVKVTYGTMTLNGIWLDDYVLCPRHVLCSRDDLAAPDYPRLCMRAANYDFIVTQQGHPLRVTGHTMEGALLKLTLDARNPNTPAYSFIRVATGQAISLLACYDGNPMGVYTCTMRGNGTLKASFLCGSCGSPGYVMNGKEVQFCYLHQLELPNGTHTGTDMQGVFYGPFEDKQVPQMATPDQIITVNVLAWLYAAVLSGDNWFVVKTGITPAEFNTAAIKHMCQSVSTDTLSTLQPLAAKTGISVERMLASLKLLLATGFCGKTIMGACTLEDEHTPYDIGRQMLGVSLQSRFRSTSTWLLQWFITVFVLTGVFTIHLFNWTFIGALPFTMQIPIIGAIACVSAFLSLLVKHKYTYLSTYLLPVVTLSAYYNYQYQPFGVQGWILWLVNYVKPVTFIGLDIITIIVTCVIAFTLSLRLVRSDMYTRVWYVFTAICWVYSCLTGTSETLPFTYLTFMVSVFTNYTGVACVSLYAARFIVFILCTYNVYLADVGSVRLTLIVYLFIGFINTCYFGVFNLVNKLFRCTLGTYDYLVSSQELRYMNSNGLLAPTNSWQAFLLNIKLAGIGGIPMYKVSTVQSQLTDLKCTSVVLLSVLQQLRIESSSKLWALCVKMHNDILASNSASDAFESFVSLLSVLLSLPGAINLDELCNSIMDNNTVLQAVASEFSNLASYVDYENAQKAYDTAVSTGAPASTIKALKKAMNVAKSVLDKDVAVARRLERMSEIAMTTMYKQARAEDKRSKVTSAMQTMLFNMIRRLDSDALSNILNNARNGVVPLGVIPRTAANKLMLVVPDYSVFSSTITLPVLTYAGSAWDVVQIADADAKAVNTTDITRENSPNLAWPLVVTAQRQQATSPVKLQNNELMPQTVKRMNVTAGISQTTCTTEALAYYNSAKEGKHVMAILANVDGLKCARVEKSSGDGFVVIELEPPCKFMVETPKGPTLKYLYFTKGLNNLCRGTVLGTLACTVRLHAGSATEVTSNSSILSLCAFSVDPEATYKEYVDNGGAPIGNCVKMLTPHTGTGLAVTAKPDANMEQESFGGASCCLYCRCHIEHPGPNGVCKFKGKFVQLPLAGVQDPIGFCIRNVVCSVCNMWQGYGCPCASLREVNLQAKDANFLNRVRGTSGVARLVPLGNGVEPDVVLRAFDICNTKVAGFGLHLKTNCCRYQEYSADGDPLDSYFVVKRHTEDNYVLEQQCYDKLKDYSFVAKHDFFKFNVDGTMVPHISRQFLTKYTMADLVYSLRHFDNNNCDTLKEILVLRGCCDVAYFDKKDWFDPVENPDIVNVYHKLGETIRNALLSANSMADAMVKHGLIGVLTLDNQDLDGRWYDFGDFIQGPPGAGVAIMDTYYSLAMPVYTMTDMLAAERHLDGDLSKPRRVWDIYKYDYTTFKYELYNKYFKHWDMQYHANCVACSDDRCILHCANFNVLFSMVLPSTSFGPLVQKVYVDGVPFVVSTGYHYRELGVVMNQDVKVHSQRLSLKELLVYAADPAMHVAASNALLDKRTVCMSVAAMTTGVTFQTVKPGQFNEDFYKFAIKCGFFKEGSSISFKHFFYAQDGNAAITDYDYYRYNLPTMCDIKQLLFSLEVVDKYFDCYDGGCLKASQVVVANYDKSAGYPFNKFGKARVYYESLSFEDQDDLFAYTKRNVLPTITQMNLKYAISAKNRARTVAGVSIASTMTNRQFHQKMLKSIAAARGASVVIGTTKFYGGWNRMLRTLCADVENPQLMGWDYPKCDRAMPNMIRIFASLILARKHSTCCTSSERFYRLANECAQVLSEMVLCGGGFYVKPGGTSSGDSTTAYANSVFNICQAVSANINTLLSIDGNKVHNLYVRELQHRLYMGIYRSTHVDADLVTEYYTYLRKHFSMMILSDDGVVCYNADYASKGYVTDIQGFKELLYYQNNVFMSEAKCWVEPDITKGPHEFCSQHTMLVKMNGEDVYLPYPDPSRILGAGCFVDDLLKTDGTLMMERYVSLAIDAYPLTKHPDPEYQNVFWCYLQYIKKLHEELTGHLLDAYSVMLANDNVSKYWEVDFYESMYTESASLQSVGNCVVCNSQTSLRCGACVRRPFLCCKCCYDHVVSTTHKLVLSVTPYVCNNPSCDVSDVTQLWLGGMSYYCKDHKPPISFPLCANGQVFGLYKNICTGSADVADFNRLATCDWSSSSDYVLANTTTEKLKLFAAETLRATEENAKQAYASAMVKEVLSDRELVLTWEAGKTRPPLNRNYVFTGFHTTKNSKVQLGEYVFEKTDYGDTVTFRSSTTYRLQVGDYFVLTSHSVQPLSSPTLLPQERYTKLVGLYPALNISADYTGNIVHYQRIGMSRYTTVQGPPGTGKSHLAIGLALYYPSAKVVYTACSHAAVDALCEKAFKSLPINRCSRVVPAKARVECFSKFKVNEVSAQYVFSTINALPETTTDILVVDEVSMCTNYDLSIINARIRAKHIVYIGDPAQLPAPRTLLTKGTLGPEHFNSVCRIMVAVGPDIFLATCYRCPKEIVSTVSALVYDNKLKANKESTKECFKCFYKGSVTHDSSSAINKPQLSLVREFLLQNPKWQTAVFISPYNSQNSVARRMLGLQTQTVDSSQGSEFDYVIYCQTSDTSHAVNVNRFNVAITRAKKGILCVMSDQNLFDSLLFETLDVNKYLRAKPQAEVTGLFKDCSKSEPLSPAYAPTFLSVNDKFKLSDELCVHFDTNETQMPYSRLISKMGFKFNVELPGYSKLFITKEQAIKEVRGWIGFDVEGAHACGPNVGTNLPLQIGFSTGVNFVVNPTGYVDTQDGTKLLPVVSKAPPGDQFKHLIPFMRKGEPWSVVRKRIVEMLCDALDGVSDSVTFVTWAHGFELTTLHYFVKVGLERTCYNCQRRATLYNSVYGAYSCWSHHRHLGGADYVYNPFLVDVQQWGYVGNLQTNHDAHCDVHKGAHVASCDAIMTRCLAIHDCFCKDVNWDISYPIIADELAINKACRSVQRVVLKAAVKALNVTRIYDIGNPKGIKVPGVYVDNWKFYDTNPVVPSVEKFHYIFDMHKDQFNDGLTMFWNCNVTRYPANSLVCRFDTRVMSKLNLPGCNGGSLYVNQHAFHTEAFDKMAFVDLKPLPFFYYSDTACETANGTVTNFVCDVDYVPLKSNVCITRCNLGGAVCKKHADEYRAFLEQYNLMVSSGFTLWVDKSFDVFNLWSTFTKLQSLENIAYNVVRSGHFDGVVGELPLAILNDKVFIKIDGDDRLVFTNKTCLPTNVAFELWAKRSIKVMPECKLLRNLGVTCTKDCVVWDHERDAPLATSTINVCKYTDVDFKPLKLSNQVVLIDGRNPCAYSEFCVLDNAVYFSVAKPKCLSVRGPPHASLNGTVVDVPDKGTQFWYAVRQNGSFVDLTDTFYTQSRTVDNFTPVTQMETDFLSMSPQDFIAKYDLSNLGMEHIVYGQFNVIIGGLHLLIGLVRRNIESKLTVESVLGSDTVTSYAVVDQNTASSKQVCSVLDIVLDDFITILRAQDTSVVSKVVNYCIDFKVFRFMLWCKDGSISTFYPQLQAKQDWKPGYSMPALYKVQNAQLEVCDLYNYGQPARLPYGTMMNVAKYTQLCQYLNTCTIAVPAKMRVMHFGAGSDKGVCPGSAVLKQWLPMDAYLCDNDMDNCVSDADMFYQGDCVTFSTQQKWDLIISDMYDARTKNVSGENLSKDGFFPFLVGFIKDKLAIGGSIAVKITEHSWSADLYALMGRFNWWTCFCTAVNSSSSEAFLIGVNYLGSGTLLDGEQMHANYVFWRNSTVMHLSNYSLFDLQKFSLKLKGTPVMSLKNQLLNELVLNLVRNGRLVIRDT</sequence>
<evidence type="ECO:0000256" key="44">
    <source>
        <dbReference type="ARBA" id="ARBA00023239"/>
    </source>
</evidence>
<dbReference type="InterPro" id="IPR046436">
    <property type="entry name" value="NIV_EXON"/>
</dbReference>
<dbReference type="InterPro" id="IPR043609">
    <property type="entry name" value="NendoU_nidovirus"/>
</dbReference>
<feature type="active site" evidence="57">
    <location>
        <position position="5999"/>
    </location>
</feature>
<keyword evidence="39" id="KW-1072">Activation of host autophagy by virus</keyword>
<dbReference type="PANTHER" id="PTHR43788:SF16">
    <property type="entry name" value="HELICASE WITH ZINC FINGER 2"/>
    <property type="match status" value="1"/>
</dbReference>
<feature type="domain" description="Ubiquitin-like" evidence="68">
    <location>
        <begin position="767"/>
        <end position="877"/>
    </location>
</feature>
<evidence type="ECO:0000256" key="59">
    <source>
        <dbReference type="SAM" id="MobiDB-lite"/>
    </source>
</evidence>
<evidence type="ECO:0000259" key="75">
    <source>
        <dbReference type="PROSITE" id="PS51950"/>
    </source>
</evidence>
<dbReference type="PROSITE" id="PS51948">
    <property type="entry name" value="COV_NSP12_RDRP"/>
    <property type="match status" value="1"/>
</dbReference>
<dbReference type="GO" id="GO:0008242">
    <property type="term" value="F:omega peptidase activity"/>
    <property type="evidence" value="ECO:0007669"/>
    <property type="project" value="InterPro"/>
</dbReference>
<accession>A0AB38ZDP2</accession>
<dbReference type="Pfam" id="PF19215">
    <property type="entry name" value="CoV_NSP15_C"/>
    <property type="match status" value="1"/>
</dbReference>
<dbReference type="InterPro" id="IPR044330">
    <property type="entry name" value="NSP15_alpha_betaCoV_N"/>
</dbReference>
<feature type="domain" description="AV-Nsp11N/CoV-Nsp15M" evidence="83">
    <location>
        <begin position="6315"/>
        <end position="6437"/>
    </location>
</feature>
<dbReference type="SUPFAM" id="SSF50494">
    <property type="entry name" value="Trypsin-like serine proteases"/>
    <property type="match status" value="1"/>
</dbReference>
<evidence type="ECO:0000256" key="56">
    <source>
        <dbReference type="PROSITE-ProRule" id="PRU00444"/>
    </source>
</evidence>
<dbReference type="SUPFAM" id="SSF101816">
    <property type="entry name" value="Replicase NSP9"/>
    <property type="match status" value="1"/>
</dbReference>
<dbReference type="Pfam" id="PF08715">
    <property type="entry name" value="CoV_peptidase"/>
    <property type="match status" value="1"/>
</dbReference>
<dbReference type="Pfam" id="PF08717">
    <property type="entry name" value="CoV_NSP8"/>
    <property type="match status" value="1"/>
</dbReference>
<dbReference type="SUPFAM" id="SSF56672">
    <property type="entry name" value="DNA/RNA polymerases"/>
    <property type="match status" value="1"/>
</dbReference>
<dbReference type="CDD" id="cd21901">
    <property type="entry name" value="alpha_betaCoV_Nsp10"/>
    <property type="match status" value="1"/>
</dbReference>
<dbReference type="InterPro" id="IPR043174">
    <property type="entry name" value="NSP15_middle_sf"/>
</dbReference>
<evidence type="ECO:0000256" key="1">
    <source>
        <dbReference type="ARBA" id="ARBA00000707"/>
    </source>
</evidence>
<comment type="catalytic activity">
    <reaction evidence="55">
        <text>a 5'-end (N(7)-methyl 5'-triphosphoguanosine)-ribonucleoside in mRNA + S-adenosyl-L-methionine = a 5'-end (N(7)-methyl 5'-triphosphoguanosine)-(2'-O-methyl-ribonucleoside) in mRNA + S-adenosyl-L-homocysteine + H(+)</text>
        <dbReference type="Rhea" id="RHEA:67020"/>
        <dbReference type="Rhea" id="RHEA-COMP:17167"/>
        <dbReference type="Rhea" id="RHEA-COMP:17168"/>
        <dbReference type="ChEBI" id="CHEBI:15378"/>
        <dbReference type="ChEBI" id="CHEBI:57856"/>
        <dbReference type="ChEBI" id="CHEBI:59789"/>
        <dbReference type="ChEBI" id="CHEBI:156461"/>
        <dbReference type="ChEBI" id="CHEBI:167609"/>
        <dbReference type="EC" id="2.1.1.57"/>
    </reaction>
</comment>
<dbReference type="Gene3D" id="3.40.50.150">
    <property type="entry name" value="Vaccinia Virus protein VP39"/>
    <property type="match status" value="1"/>
</dbReference>
<dbReference type="Gene3D" id="3.30.160.820">
    <property type="entry name" value="Nsp15 N-terminal domain-like"/>
    <property type="match status" value="1"/>
</dbReference>
<dbReference type="Gene3D" id="3.40.220.20">
    <property type="entry name" value="Nsp3, SUD-M subdomain"/>
    <property type="match status" value="1"/>
</dbReference>
<feature type="domain" description="RdRp Nsp7 cofactor" evidence="74">
    <location>
        <begin position="3658"/>
        <end position="3740"/>
    </location>
</feature>
<dbReference type="InterPro" id="IPR044357">
    <property type="entry name" value="NSP3_Ubl1_dom_CoV"/>
</dbReference>
<evidence type="ECO:0000256" key="36">
    <source>
        <dbReference type="ARBA" id="ARBA00022884"/>
    </source>
</evidence>
<evidence type="ECO:0000256" key="51">
    <source>
        <dbReference type="ARBA" id="ARBA00043918"/>
    </source>
</evidence>
<dbReference type="Gene3D" id="3.40.220.10">
    <property type="entry name" value="Leucine Aminopeptidase, subunit E, domain 1"/>
    <property type="match status" value="1"/>
</dbReference>
<evidence type="ECO:0000256" key="43">
    <source>
        <dbReference type="ARBA" id="ARBA00023208"/>
    </source>
</evidence>
<feature type="transmembrane region" description="Helical" evidence="60">
    <location>
        <begin position="2924"/>
        <end position="2952"/>
    </location>
</feature>
<keyword evidence="20" id="KW-0677">Repeat</keyword>
<feature type="active site" evidence="58">
    <location>
        <position position="6537"/>
    </location>
</feature>
<comment type="cofactor">
    <cofactor evidence="3">
        <name>Mg(2+)</name>
        <dbReference type="ChEBI" id="CHEBI:18420"/>
    </cofactor>
</comment>
<dbReference type="InterPro" id="IPR048673">
    <property type="entry name" value="NSP13_stalk_CoV"/>
</dbReference>
<keyword evidence="37" id="KW-0693">Viral RNA replication</keyword>
<dbReference type="InterPro" id="IPR027352">
    <property type="entry name" value="NSP13_ZBD_CoV-like"/>
</dbReference>
<dbReference type="GO" id="GO:0039579">
    <property type="term" value="P:symbiont-mediated suppression of host ISG15-protein conjugation"/>
    <property type="evidence" value="ECO:0007669"/>
    <property type="project" value="UniProtKB-KW"/>
</dbReference>
<dbReference type="PROSITE" id="PS51994">
    <property type="entry name" value="BCOV_NSP3E_G2M"/>
    <property type="match status" value="1"/>
</dbReference>
<dbReference type="PROSITE" id="PS51954">
    <property type="entry name" value="COV_N7_MTASE"/>
    <property type="match status" value="1"/>
</dbReference>
<dbReference type="PROSITE" id="PS51943">
    <property type="entry name" value="COV_NSP3A_UBL"/>
    <property type="match status" value="1"/>
</dbReference>
<dbReference type="PROSITE" id="PS51953">
    <property type="entry name" value="NIV_EXON"/>
    <property type="match status" value="1"/>
</dbReference>
<dbReference type="PROSITE" id="PS51958">
    <property type="entry name" value="NENDOU"/>
    <property type="match status" value="1"/>
</dbReference>
<dbReference type="InterPro" id="IPR043472">
    <property type="entry name" value="Macro_dom-like"/>
</dbReference>
<dbReference type="Pfam" id="PF13604">
    <property type="entry name" value="AAA_30"/>
    <property type="match status" value="1"/>
</dbReference>
<evidence type="ECO:0000256" key="47">
    <source>
        <dbReference type="ARBA" id="ARBA00024600"/>
    </source>
</evidence>
<dbReference type="InterPro" id="IPR050534">
    <property type="entry name" value="Coronavir_polyprotein_1ab"/>
</dbReference>
<dbReference type="SUPFAM" id="SSF140367">
    <property type="entry name" value="Coronavirus NSP7-like"/>
    <property type="match status" value="1"/>
</dbReference>
<feature type="transmembrane region" description="Helical" evidence="60">
    <location>
        <begin position="3379"/>
        <end position="3399"/>
    </location>
</feature>
<keyword evidence="42" id="KW-1035">Host cytoplasm</keyword>
<evidence type="ECO:0000256" key="8">
    <source>
        <dbReference type="ARBA" id="ARBA00022087"/>
    </source>
</evidence>
<evidence type="ECO:0000256" key="19">
    <source>
        <dbReference type="ARBA" id="ARBA00022723"/>
    </source>
</evidence>
<dbReference type="CDD" id="cd21877">
    <property type="entry name" value="HKU9-like_Nsp1"/>
    <property type="match status" value="1"/>
</dbReference>
<evidence type="ECO:0000259" key="63">
    <source>
        <dbReference type="PROSITE" id="PS51442"/>
    </source>
</evidence>
<evidence type="ECO:0000259" key="82">
    <source>
        <dbReference type="PROSITE" id="PS51960"/>
    </source>
</evidence>
<comment type="catalytic activity">
    <reaction evidence="54">
        <text>ATP + H2O = ADP + phosphate + H(+)</text>
        <dbReference type="Rhea" id="RHEA:13065"/>
        <dbReference type="ChEBI" id="CHEBI:15377"/>
        <dbReference type="ChEBI" id="CHEBI:15378"/>
        <dbReference type="ChEBI" id="CHEBI:30616"/>
        <dbReference type="ChEBI" id="CHEBI:43474"/>
        <dbReference type="ChEBI" id="CHEBI:456216"/>
        <dbReference type="EC" id="3.6.4.12"/>
    </reaction>
</comment>
<dbReference type="CDD" id="cd21732">
    <property type="entry name" value="betaCoV_PLPro"/>
    <property type="match status" value="1"/>
</dbReference>
<evidence type="ECO:0000256" key="30">
    <source>
        <dbReference type="ARBA" id="ARBA00022833"/>
    </source>
</evidence>
<evidence type="ECO:0000256" key="22">
    <source>
        <dbReference type="ARBA" id="ARBA00022758"/>
    </source>
</evidence>
<dbReference type="GO" id="GO:0006351">
    <property type="term" value="P:DNA-templated transcription"/>
    <property type="evidence" value="ECO:0007669"/>
    <property type="project" value="InterPro"/>
</dbReference>
<dbReference type="PROSITE" id="PS51154">
    <property type="entry name" value="MACRO"/>
    <property type="match status" value="1"/>
</dbReference>
<feature type="transmembrane region" description="Helical" evidence="60">
    <location>
        <begin position="3578"/>
        <end position="3598"/>
    </location>
</feature>
<feature type="active site" evidence="57">
    <location>
        <position position="5914"/>
    </location>
</feature>
<dbReference type="InterPro" id="IPR008740">
    <property type="entry name" value="Peptidase_C30_CoV"/>
</dbReference>
<dbReference type="CDD" id="cd23528">
    <property type="entry name" value="capping_2-OMTase_betaCoV_Nsp16"/>
    <property type="match status" value="1"/>
</dbReference>
<feature type="domain" description="Nsp12 Interface" evidence="89">
    <location>
        <begin position="4457"/>
        <end position="4555"/>
    </location>
</feature>
<dbReference type="PANTHER" id="PTHR43788">
    <property type="entry name" value="DNA2/NAM7 HELICASE FAMILY MEMBER"/>
    <property type="match status" value="1"/>
</dbReference>
<dbReference type="Pfam" id="PF19211">
    <property type="entry name" value="CoV_NSP2_N"/>
    <property type="match status" value="1"/>
</dbReference>
<dbReference type="InterPro" id="IPR047566">
    <property type="entry name" value="CoV_NSP3_Y"/>
</dbReference>